<accession>A0A4Y7PVX0</accession>
<dbReference type="EMBL" id="ML170195">
    <property type="protein sequence ID" value="TDL19544.1"/>
    <property type="molecule type" value="Genomic_DNA"/>
</dbReference>
<reference evidence="1 2" key="1">
    <citation type="submission" date="2018-06" db="EMBL/GenBank/DDBJ databases">
        <title>A transcriptomic atlas of mushroom development highlights an independent origin of complex multicellularity.</title>
        <authorList>
            <consortium name="DOE Joint Genome Institute"/>
            <person name="Krizsan K."/>
            <person name="Almasi E."/>
            <person name="Merenyi Z."/>
            <person name="Sahu N."/>
            <person name="Viragh M."/>
            <person name="Koszo T."/>
            <person name="Mondo S."/>
            <person name="Kiss B."/>
            <person name="Balint B."/>
            <person name="Kues U."/>
            <person name="Barry K."/>
            <person name="Hegedus J.C."/>
            <person name="Henrissat B."/>
            <person name="Johnson J."/>
            <person name="Lipzen A."/>
            <person name="Ohm R."/>
            <person name="Nagy I."/>
            <person name="Pangilinan J."/>
            <person name="Yan J."/>
            <person name="Xiong Y."/>
            <person name="Grigoriev I.V."/>
            <person name="Hibbett D.S."/>
            <person name="Nagy L.G."/>
        </authorList>
    </citation>
    <scope>NUCLEOTIDE SEQUENCE [LARGE SCALE GENOMIC DNA]</scope>
    <source>
        <strain evidence="1 2">SZMC22713</strain>
    </source>
</reference>
<keyword evidence="2" id="KW-1185">Reference proteome</keyword>
<name>A0A4Y7PVX0_9AGAM</name>
<dbReference type="Proteomes" id="UP000294933">
    <property type="component" value="Unassembled WGS sequence"/>
</dbReference>
<sequence length="135" mass="15643">MSIKDFLVIVTQHRSRSFEFGYCLRMLSQMREVRASLNYPELYLPERTADVLVKRKRATTQEFHCYGLKHATAKDLDCSNTTLQVRGSTWIGLCLLWSSIEPSIFRQTWSLPFQEWSCHGSSFQGCVAKIKPPSY</sequence>
<organism evidence="1 2">
    <name type="scientific">Rickenella mellea</name>
    <dbReference type="NCBI Taxonomy" id="50990"/>
    <lineage>
        <taxon>Eukaryota</taxon>
        <taxon>Fungi</taxon>
        <taxon>Dikarya</taxon>
        <taxon>Basidiomycota</taxon>
        <taxon>Agaricomycotina</taxon>
        <taxon>Agaricomycetes</taxon>
        <taxon>Hymenochaetales</taxon>
        <taxon>Rickenellaceae</taxon>
        <taxon>Rickenella</taxon>
    </lineage>
</organism>
<dbReference type="VEuPathDB" id="FungiDB:BD410DRAFT_791932"/>
<protein>
    <submittedName>
        <fullName evidence="1">Uncharacterized protein</fullName>
    </submittedName>
</protein>
<evidence type="ECO:0000313" key="2">
    <source>
        <dbReference type="Proteomes" id="UP000294933"/>
    </source>
</evidence>
<evidence type="ECO:0000313" key="1">
    <source>
        <dbReference type="EMBL" id="TDL19544.1"/>
    </source>
</evidence>
<proteinExistence type="predicted"/>
<gene>
    <name evidence="1" type="ORF">BD410DRAFT_791932</name>
</gene>
<dbReference type="AlphaFoldDB" id="A0A4Y7PVX0"/>